<evidence type="ECO:0000313" key="1">
    <source>
        <dbReference type="EMBL" id="CAI9089559.1"/>
    </source>
</evidence>
<organism evidence="1 2">
    <name type="scientific">Oldenlandia corymbosa var. corymbosa</name>
    <dbReference type="NCBI Taxonomy" id="529605"/>
    <lineage>
        <taxon>Eukaryota</taxon>
        <taxon>Viridiplantae</taxon>
        <taxon>Streptophyta</taxon>
        <taxon>Embryophyta</taxon>
        <taxon>Tracheophyta</taxon>
        <taxon>Spermatophyta</taxon>
        <taxon>Magnoliopsida</taxon>
        <taxon>eudicotyledons</taxon>
        <taxon>Gunneridae</taxon>
        <taxon>Pentapetalae</taxon>
        <taxon>asterids</taxon>
        <taxon>lamiids</taxon>
        <taxon>Gentianales</taxon>
        <taxon>Rubiaceae</taxon>
        <taxon>Rubioideae</taxon>
        <taxon>Spermacoceae</taxon>
        <taxon>Hedyotis-Oldenlandia complex</taxon>
        <taxon>Oldenlandia</taxon>
    </lineage>
</organism>
<sequence length="330" mass="36321">MTGQVLLWYQLNFPFSSWEHFTIHLKLGFGNPSLVTPGEINFVFGKGFFERLNQQLEDFGAVEVERDPSVELLAVGILSEDDTSTPRCSNLEPQIPESAAKTSGLLSEISRIGKCNHIAGGKSSRFAKIEDVLISDGEGNTLVEIQSSYYVDQDFDLTPNSNMDSWFNIDDSVAVLFGNCQVEMGDFGLLLSGFKGGTNLSVKDMFTERLAEIHGDLALDVSSQPVAFGGYKTSKLLAVSVYSFAKGIGSGMQMGYAQTHSGFTEDSQSKNVVIGFHYTPVILNVYSSNLLILTVQKLVQQWDKVVTMFRAGTVISYELLWPIFKQKKAG</sequence>
<dbReference type="AlphaFoldDB" id="A0AAV1C4G3"/>
<dbReference type="Proteomes" id="UP001161247">
    <property type="component" value="Chromosome 1"/>
</dbReference>
<proteinExistence type="predicted"/>
<accession>A0AAV1C4G3</accession>
<evidence type="ECO:0000313" key="2">
    <source>
        <dbReference type="Proteomes" id="UP001161247"/>
    </source>
</evidence>
<gene>
    <name evidence="1" type="ORF">OLC1_LOCUS1884</name>
</gene>
<keyword evidence="2" id="KW-1185">Reference proteome</keyword>
<reference evidence="1" key="1">
    <citation type="submission" date="2023-03" db="EMBL/GenBank/DDBJ databases">
        <authorList>
            <person name="Julca I."/>
        </authorList>
    </citation>
    <scope>NUCLEOTIDE SEQUENCE</scope>
</reference>
<dbReference type="EMBL" id="OX459118">
    <property type="protein sequence ID" value="CAI9089559.1"/>
    <property type="molecule type" value="Genomic_DNA"/>
</dbReference>
<name>A0AAV1C4G3_OLDCO</name>
<protein>
    <submittedName>
        <fullName evidence="1">OLC1v1024150C1</fullName>
    </submittedName>
</protein>